<feature type="transmembrane region" description="Helical" evidence="8">
    <location>
        <begin position="366"/>
        <end position="389"/>
    </location>
</feature>
<feature type="transmembrane region" description="Helical" evidence="8">
    <location>
        <begin position="475"/>
        <end position="491"/>
    </location>
</feature>
<organism evidence="9 10">
    <name type="scientific">Funneliformis geosporum</name>
    <dbReference type="NCBI Taxonomy" id="1117311"/>
    <lineage>
        <taxon>Eukaryota</taxon>
        <taxon>Fungi</taxon>
        <taxon>Fungi incertae sedis</taxon>
        <taxon>Mucoromycota</taxon>
        <taxon>Glomeromycotina</taxon>
        <taxon>Glomeromycetes</taxon>
        <taxon>Glomerales</taxon>
        <taxon>Glomeraceae</taxon>
        <taxon>Funneliformis</taxon>
    </lineage>
</organism>
<dbReference type="GO" id="GO:0015109">
    <property type="term" value="F:chromate transmembrane transporter activity"/>
    <property type="evidence" value="ECO:0007669"/>
    <property type="project" value="InterPro"/>
</dbReference>
<dbReference type="OrthoDB" id="2160638at2759"/>
<dbReference type="PIRSF" id="PIRSF004810">
    <property type="entry name" value="ChrA"/>
    <property type="match status" value="1"/>
</dbReference>
<protein>
    <submittedName>
        <fullName evidence="9">4345_t:CDS:1</fullName>
    </submittedName>
</protein>
<evidence type="ECO:0000256" key="3">
    <source>
        <dbReference type="ARBA" id="ARBA00022475"/>
    </source>
</evidence>
<evidence type="ECO:0000313" key="9">
    <source>
        <dbReference type="EMBL" id="CAI2193456.1"/>
    </source>
</evidence>
<feature type="compositionally biased region" description="Low complexity" evidence="7">
    <location>
        <begin position="1"/>
        <end position="14"/>
    </location>
</feature>
<comment type="similarity">
    <text evidence="2">Belongs to the chromate ion transporter (CHR) (TC 2.A.51) family.</text>
</comment>
<sequence length="500" mass="55139">MDSSQNDDSVSQQQINEKSTINTQSSTNKTDVNKENNENEAVITFPKGQVEVMEVDEFEDNSKVPHLSFWKIYLLFLNFGFHAWGGPVAQIALIKERLVIKDQWITPARFNRVYGVFQILPGPEATELCMFFGFLAGRGRIGGFLGGLGFVTPGFLLILLFSFIYVKVGLKNIYFNASFRALQPIVAAMVLRAVHKIGDHSFISSRDRKFNYLLFGLAILSAIQTVVNLNFFITLGVCGIAYMFLDRKMYWPGILVFVLEFIGFGVYVGFRGLPSKYSIATGVGKETDPGHIFGLGLIAGSLSFGGAYTTIPFLQVEAVMIGKWMAKQTFLDAIAIGQILPSPLVMFSTFIGYYGGWVYGNGNHAWAFLNATLISIGILTPCFFFTILGHHALEKLVRNKFLAAFFDGISASVVGIIAITALDLLNFSVTTTAMIDNLPPEKKDLVAAQHSSIAAILYVLSLATLYTFKRPTTSLVLVIFGAIAGQYLFVVNENGERLEL</sequence>
<dbReference type="PANTHER" id="PTHR33567">
    <property type="entry name" value="CHROMATE ION TRANSPORTER (EUROFUNG)"/>
    <property type="match status" value="1"/>
</dbReference>
<keyword evidence="5 8" id="KW-1133">Transmembrane helix</keyword>
<name>A0A9W4X0P8_9GLOM</name>
<dbReference type="Proteomes" id="UP001153678">
    <property type="component" value="Unassembled WGS sequence"/>
</dbReference>
<dbReference type="AlphaFoldDB" id="A0A9W4X0P8"/>
<dbReference type="InterPro" id="IPR003370">
    <property type="entry name" value="Chromate_transpt"/>
</dbReference>
<dbReference type="EMBL" id="CAMKVN010009610">
    <property type="protein sequence ID" value="CAI2193456.1"/>
    <property type="molecule type" value="Genomic_DNA"/>
</dbReference>
<feature type="transmembrane region" description="Helical" evidence="8">
    <location>
        <begin position="250"/>
        <end position="270"/>
    </location>
</feature>
<comment type="caution">
    <text evidence="9">The sequence shown here is derived from an EMBL/GenBank/DDBJ whole genome shotgun (WGS) entry which is preliminary data.</text>
</comment>
<evidence type="ECO:0000256" key="6">
    <source>
        <dbReference type="ARBA" id="ARBA00023136"/>
    </source>
</evidence>
<evidence type="ECO:0000256" key="1">
    <source>
        <dbReference type="ARBA" id="ARBA00004651"/>
    </source>
</evidence>
<evidence type="ECO:0000256" key="7">
    <source>
        <dbReference type="SAM" id="MobiDB-lite"/>
    </source>
</evidence>
<dbReference type="GO" id="GO:0005886">
    <property type="term" value="C:plasma membrane"/>
    <property type="evidence" value="ECO:0007669"/>
    <property type="project" value="UniProtKB-SubCell"/>
</dbReference>
<dbReference type="NCBIfam" id="TIGR00937">
    <property type="entry name" value="2A51"/>
    <property type="match status" value="1"/>
</dbReference>
<feature type="transmembrane region" description="Helical" evidence="8">
    <location>
        <begin position="445"/>
        <end position="468"/>
    </location>
</feature>
<dbReference type="InterPro" id="IPR014047">
    <property type="entry name" value="Chr_Tranpt_l_chain"/>
</dbReference>
<comment type="subcellular location">
    <subcellularLocation>
        <location evidence="1">Cell membrane</location>
        <topology evidence="1">Multi-pass membrane protein</topology>
    </subcellularLocation>
</comment>
<feature type="transmembrane region" description="Helical" evidence="8">
    <location>
        <begin position="144"/>
        <end position="166"/>
    </location>
</feature>
<reference evidence="9" key="1">
    <citation type="submission" date="2022-08" db="EMBL/GenBank/DDBJ databases">
        <authorList>
            <person name="Kallberg Y."/>
            <person name="Tangrot J."/>
            <person name="Rosling A."/>
        </authorList>
    </citation>
    <scope>NUCLEOTIDE SEQUENCE</scope>
    <source>
        <strain evidence="9">Wild A</strain>
    </source>
</reference>
<evidence type="ECO:0000256" key="4">
    <source>
        <dbReference type="ARBA" id="ARBA00022692"/>
    </source>
</evidence>
<dbReference type="PANTHER" id="PTHR33567:SF3">
    <property type="entry name" value="CHROMATE ION TRANSPORTER (EUROFUNG)"/>
    <property type="match status" value="1"/>
</dbReference>
<keyword evidence="4 8" id="KW-0812">Transmembrane</keyword>
<keyword evidence="3" id="KW-1003">Cell membrane</keyword>
<feature type="compositionally biased region" description="Polar residues" evidence="7">
    <location>
        <begin position="15"/>
        <end position="30"/>
    </location>
</feature>
<accession>A0A9W4X0P8</accession>
<feature type="transmembrane region" description="Helical" evidence="8">
    <location>
        <begin position="401"/>
        <end position="425"/>
    </location>
</feature>
<feature type="region of interest" description="Disordered" evidence="7">
    <location>
        <begin position="1"/>
        <end position="40"/>
    </location>
</feature>
<dbReference type="Pfam" id="PF02417">
    <property type="entry name" value="Chromate_transp"/>
    <property type="match status" value="2"/>
</dbReference>
<evidence type="ECO:0000256" key="8">
    <source>
        <dbReference type="SAM" id="Phobius"/>
    </source>
</evidence>
<evidence type="ECO:0000313" key="10">
    <source>
        <dbReference type="Proteomes" id="UP001153678"/>
    </source>
</evidence>
<keyword evidence="6 8" id="KW-0472">Membrane</keyword>
<feature type="transmembrane region" description="Helical" evidence="8">
    <location>
        <begin position="72"/>
        <end position="94"/>
    </location>
</feature>
<gene>
    <name evidence="9" type="ORF">FWILDA_LOCUS16085</name>
</gene>
<keyword evidence="10" id="KW-1185">Reference proteome</keyword>
<feature type="transmembrane region" description="Helical" evidence="8">
    <location>
        <begin position="212"/>
        <end position="244"/>
    </location>
</feature>
<evidence type="ECO:0000256" key="5">
    <source>
        <dbReference type="ARBA" id="ARBA00022989"/>
    </source>
</evidence>
<evidence type="ECO:0000256" key="2">
    <source>
        <dbReference type="ARBA" id="ARBA00005262"/>
    </source>
</evidence>
<proteinExistence type="inferred from homology"/>
<feature type="transmembrane region" description="Helical" evidence="8">
    <location>
        <begin position="330"/>
        <end position="354"/>
    </location>
</feature>